<feature type="compositionally biased region" description="Basic and acidic residues" evidence="1">
    <location>
        <begin position="23"/>
        <end position="33"/>
    </location>
</feature>
<organism evidence="2 3">
    <name type="scientific">Rhipicephalus sanguineus</name>
    <name type="common">Brown dog tick</name>
    <name type="synonym">Ixodes sanguineus</name>
    <dbReference type="NCBI Taxonomy" id="34632"/>
    <lineage>
        <taxon>Eukaryota</taxon>
        <taxon>Metazoa</taxon>
        <taxon>Ecdysozoa</taxon>
        <taxon>Arthropoda</taxon>
        <taxon>Chelicerata</taxon>
        <taxon>Arachnida</taxon>
        <taxon>Acari</taxon>
        <taxon>Parasitiformes</taxon>
        <taxon>Ixodida</taxon>
        <taxon>Ixodoidea</taxon>
        <taxon>Ixodidae</taxon>
        <taxon>Rhipicephalinae</taxon>
        <taxon>Rhipicephalus</taxon>
        <taxon>Rhipicephalus</taxon>
    </lineage>
</organism>
<evidence type="ECO:0000313" key="3">
    <source>
        <dbReference type="Proteomes" id="UP000821837"/>
    </source>
</evidence>
<name>A0A9D4SRB2_RHISA</name>
<dbReference type="EMBL" id="JABSTV010001253">
    <property type="protein sequence ID" value="KAH7942922.1"/>
    <property type="molecule type" value="Genomic_DNA"/>
</dbReference>
<evidence type="ECO:0000256" key="1">
    <source>
        <dbReference type="SAM" id="MobiDB-lite"/>
    </source>
</evidence>
<evidence type="ECO:0000313" key="2">
    <source>
        <dbReference type="EMBL" id="KAH7942922.1"/>
    </source>
</evidence>
<proteinExistence type="predicted"/>
<feature type="region of interest" description="Disordered" evidence="1">
    <location>
        <begin position="1"/>
        <end position="36"/>
    </location>
</feature>
<accession>A0A9D4SRB2</accession>
<reference evidence="2" key="1">
    <citation type="journal article" date="2020" name="Cell">
        <title>Large-Scale Comparative Analyses of Tick Genomes Elucidate Their Genetic Diversity and Vector Capacities.</title>
        <authorList>
            <consortium name="Tick Genome and Microbiome Consortium (TIGMIC)"/>
            <person name="Jia N."/>
            <person name="Wang J."/>
            <person name="Shi W."/>
            <person name="Du L."/>
            <person name="Sun Y."/>
            <person name="Zhan W."/>
            <person name="Jiang J.F."/>
            <person name="Wang Q."/>
            <person name="Zhang B."/>
            <person name="Ji P."/>
            <person name="Bell-Sakyi L."/>
            <person name="Cui X.M."/>
            <person name="Yuan T.T."/>
            <person name="Jiang B.G."/>
            <person name="Yang W.F."/>
            <person name="Lam T.T."/>
            <person name="Chang Q.C."/>
            <person name="Ding S.J."/>
            <person name="Wang X.J."/>
            <person name="Zhu J.G."/>
            <person name="Ruan X.D."/>
            <person name="Zhao L."/>
            <person name="Wei J.T."/>
            <person name="Ye R.Z."/>
            <person name="Que T.C."/>
            <person name="Du C.H."/>
            <person name="Zhou Y.H."/>
            <person name="Cheng J.X."/>
            <person name="Dai P.F."/>
            <person name="Guo W.B."/>
            <person name="Han X.H."/>
            <person name="Huang E.J."/>
            <person name="Li L.F."/>
            <person name="Wei W."/>
            <person name="Gao Y.C."/>
            <person name="Liu J.Z."/>
            <person name="Shao H.Z."/>
            <person name="Wang X."/>
            <person name="Wang C.C."/>
            <person name="Yang T.C."/>
            <person name="Huo Q.B."/>
            <person name="Li W."/>
            <person name="Chen H.Y."/>
            <person name="Chen S.E."/>
            <person name="Zhou L.G."/>
            <person name="Ni X.B."/>
            <person name="Tian J.H."/>
            <person name="Sheng Y."/>
            <person name="Liu T."/>
            <person name="Pan Y.S."/>
            <person name="Xia L.Y."/>
            <person name="Li J."/>
            <person name="Zhao F."/>
            <person name="Cao W.C."/>
        </authorList>
    </citation>
    <scope>NUCLEOTIDE SEQUENCE</scope>
    <source>
        <strain evidence="2">Rsan-2018</strain>
    </source>
</reference>
<keyword evidence="3" id="KW-1185">Reference proteome</keyword>
<protein>
    <submittedName>
        <fullName evidence="2">Uncharacterized protein</fullName>
    </submittedName>
</protein>
<feature type="compositionally biased region" description="Basic and acidic residues" evidence="1">
    <location>
        <begin position="1"/>
        <end position="10"/>
    </location>
</feature>
<comment type="caution">
    <text evidence="2">The sequence shown here is derived from an EMBL/GenBank/DDBJ whole genome shotgun (WGS) entry which is preliminary data.</text>
</comment>
<gene>
    <name evidence="2" type="ORF">HPB52_002697</name>
</gene>
<reference evidence="2" key="2">
    <citation type="submission" date="2021-09" db="EMBL/GenBank/DDBJ databases">
        <authorList>
            <person name="Jia N."/>
            <person name="Wang J."/>
            <person name="Shi W."/>
            <person name="Du L."/>
            <person name="Sun Y."/>
            <person name="Zhan W."/>
            <person name="Jiang J."/>
            <person name="Wang Q."/>
            <person name="Zhang B."/>
            <person name="Ji P."/>
            <person name="Sakyi L.B."/>
            <person name="Cui X."/>
            <person name="Yuan T."/>
            <person name="Jiang B."/>
            <person name="Yang W."/>
            <person name="Lam T.T.-Y."/>
            <person name="Chang Q."/>
            <person name="Ding S."/>
            <person name="Wang X."/>
            <person name="Zhu J."/>
            <person name="Ruan X."/>
            <person name="Zhao L."/>
            <person name="Wei J."/>
            <person name="Que T."/>
            <person name="Du C."/>
            <person name="Cheng J."/>
            <person name="Dai P."/>
            <person name="Han X."/>
            <person name="Huang E."/>
            <person name="Gao Y."/>
            <person name="Liu J."/>
            <person name="Shao H."/>
            <person name="Ye R."/>
            <person name="Li L."/>
            <person name="Wei W."/>
            <person name="Wang X."/>
            <person name="Wang C."/>
            <person name="Huo Q."/>
            <person name="Li W."/>
            <person name="Guo W."/>
            <person name="Chen H."/>
            <person name="Chen S."/>
            <person name="Zhou L."/>
            <person name="Zhou L."/>
            <person name="Ni X."/>
            <person name="Tian J."/>
            <person name="Zhou Y."/>
            <person name="Sheng Y."/>
            <person name="Liu T."/>
            <person name="Pan Y."/>
            <person name="Xia L."/>
            <person name="Li J."/>
            <person name="Zhao F."/>
            <person name="Cao W."/>
        </authorList>
    </citation>
    <scope>NUCLEOTIDE SEQUENCE</scope>
    <source>
        <strain evidence="2">Rsan-2018</strain>
        <tissue evidence="2">Larvae</tissue>
    </source>
</reference>
<dbReference type="Proteomes" id="UP000821837">
    <property type="component" value="Unassembled WGS sequence"/>
</dbReference>
<dbReference type="AlphaFoldDB" id="A0A9D4SRB2"/>
<sequence>MVAQAHHREGSCLTKIKKKKKGQREEPPNERAAPKSAFGLLQGVSCQCPAPQEDRRVVVLPYAVVRQLSRDECQAALAAAPAAPAAAVPSAPAAMLHVPPQMLLSLKAAPATEAL</sequence>